<keyword evidence="3" id="KW-1185">Reference proteome</keyword>
<protein>
    <submittedName>
        <fullName evidence="2">Uncharacterized protein</fullName>
    </submittedName>
</protein>
<keyword evidence="1" id="KW-1133">Transmembrane helix</keyword>
<name>A0ABW3IPH6_9RHOB</name>
<keyword evidence="1" id="KW-0472">Membrane</keyword>
<feature type="transmembrane region" description="Helical" evidence="1">
    <location>
        <begin position="67"/>
        <end position="86"/>
    </location>
</feature>
<accession>A0ABW3IPH6</accession>
<feature type="transmembrane region" description="Helical" evidence="1">
    <location>
        <begin position="106"/>
        <end position="127"/>
    </location>
</feature>
<evidence type="ECO:0000313" key="3">
    <source>
        <dbReference type="Proteomes" id="UP001597108"/>
    </source>
</evidence>
<dbReference type="EMBL" id="JBHTJT010000008">
    <property type="protein sequence ID" value="MFD0979724.1"/>
    <property type="molecule type" value="Genomic_DNA"/>
</dbReference>
<sequence>MLTPHFEMMVKMFKTRVPEFQTASCFMRDIIDSLHAIMLRLLGAIGILYLLAILAGIPVGLALGRHIGSSIAVGFAGAGVCLFLAVPRMTPPWLRRPEHPGHGLTILLAMFAVQIFVFAPMAGIAVAGFDLPVSSLPAYMTAAVAPSVAASLMVVASGLVLGNWRDPAPGRTMTREEEVRPNIVGLRGAAMPNPTKG</sequence>
<organism evidence="2 3">
    <name type="scientific">Tropicimonas aquimaris</name>
    <dbReference type="NCBI Taxonomy" id="914152"/>
    <lineage>
        <taxon>Bacteria</taxon>
        <taxon>Pseudomonadati</taxon>
        <taxon>Pseudomonadota</taxon>
        <taxon>Alphaproteobacteria</taxon>
        <taxon>Rhodobacterales</taxon>
        <taxon>Roseobacteraceae</taxon>
        <taxon>Tropicimonas</taxon>
    </lineage>
</organism>
<keyword evidence="1" id="KW-0812">Transmembrane</keyword>
<dbReference type="RefSeq" id="WP_386074044.1">
    <property type="nucleotide sequence ID" value="NZ_JBHTJT010000008.1"/>
</dbReference>
<gene>
    <name evidence="2" type="ORF">ACFQ2S_08675</name>
</gene>
<proteinExistence type="predicted"/>
<feature type="transmembrane region" description="Helical" evidence="1">
    <location>
        <begin position="139"/>
        <end position="161"/>
    </location>
</feature>
<reference evidence="3" key="1">
    <citation type="journal article" date="2019" name="Int. J. Syst. Evol. Microbiol.">
        <title>The Global Catalogue of Microorganisms (GCM) 10K type strain sequencing project: providing services to taxonomists for standard genome sequencing and annotation.</title>
        <authorList>
            <consortium name="The Broad Institute Genomics Platform"/>
            <consortium name="The Broad Institute Genome Sequencing Center for Infectious Disease"/>
            <person name="Wu L."/>
            <person name="Ma J."/>
        </authorList>
    </citation>
    <scope>NUCLEOTIDE SEQUENCE [LARGE SCALE GENOMIC DNA]</scope>
    <source>
        <strain evidence="3">CCUG 60524</strain>
    </source>
</reference>
<comment type="caution">
    <text evidence="2">The sequence shown here is derived from an EMBL/GenBank/DDBJ whole genome shotgun (WGS) entry which is preliminary data.</text>
</comment>
<evidence type="ECO:0000313" key="2">
    <source>
        <dbReference type="EMBL" id="MFD0979724.1"/>
    </source>
</evidence>
<evidence type="ECO:0000256" key="1">
    <source>
        <dbReference type="SAM" id="Phobius"/>
    </source>
</evidence>
<feature type="transmembrane region" description="Helical" evidence="1">
    <location>
        <begin position="37"/>
        <end position="61"/>
    </location>
</feature>
<dbReference type="Proteomes" id="UP001597108">
    <property type="component" value="Unassembled WGS sequence"/>
</dbReference>